<dbReference type="AlphaFoldDB" id="A0A0V0RV54"/>
<dbReference type="OrthoDB" id="10432232at2759"/>
<protein>
    <submittedName>
        <fullName evidence="1">Uncharacterized protein</fullName>
    </submittedName>
</protein>
<sequence>MVIHAGRCHPAGVKTLIVKEKRENLHQPVPGPGKVEALQPTGTVIDCRSCVERGRSQVMKHAVAVLCRHTLSENVLRRKRLSQNSLLLDDDLEQKLAYTVADGLQEK</sequence>
<comment type="caution">
    <text evidence="1">The sequence shown here is derived from an EMBL/GenBank/DDBJ whole genome shotgun (WGS) entry which is preliminary data.</text>
</comment>
<dbReference type="Proteomes" id="UP000054630">
    <property type="component" value="Unassembled WGS sequence"/>
</dbReference>
<accession>A0A0V0RV54</accession>
<reference evidence="1 2" key="1">
    <citation type="submission" date="2015-01" db="EMBL/GenBank/DDBJ databases">
        <title>Evolution of Trichinella species and genotypes.</title>
        <authorList>
            <person name="Korhonen P.K."/>
            <person name="Edoardo P."/>
            <person name="Giuseppe L.R."/>
            <person name="Gasser R.B."/>
        </authorList>
    </citation>
    <scope>NUCLEOTIDE SEQUENCE [LARGE SCALE GENOMIC DNA]</scope>
    <source>
        <strain evidence="1">ISS37</strain>
    </source>
</reference>
<organism evidence="1 2">
    <name type="scientific">Trichinella nelsoni</name>
    <dbReference type="NCBI Taxonomy" id="6336"/>
    <lineage>
        <taxon>Eukaryota</taxon>
        <taxon>Metazoa</taxon>
        <taxon>Ecdysozoa</taxon>
        <taxon>Nematoda</taxon>
        <taxon>Enoplea</taxon>
        <taxon>Dorylaimia</taxon>
        <taxon>Trichinellida</taxon>
        <taxon>Trichinellidae</taxon>
        <taxon>Trichinella</taxon>
    </lineage>
</organism>
<dbReference type="EMBL" id="JYDL01000073">
    <property type="protein sequence ID" value="KRX18360.1"/>
    <property type="molecule type" value="Genomic_DNA"/>
</dbReference>
<proteinExistence type="predicted"/>
<gene>
    <name evidence="1" type="ORF">T07_4787</name>
</gene>
<evidence type="ECO:0000313" key="2">
    <source>
        <dbReference type="Proteomes" id="UP000054630"/>
    </source>
</evidence>
<evidence type="ECO:0000313" key="1">
    <source>
        <dbReference type="EMBL" id="KRX18360.1"/>
    </source>
</evidence>
<keyword evidence="2" id="KW-1185">Reference proteome</keyword>
<name>A0A0V0RV54_9BILA</name>